<keyword evidence="3" id="KW-0663">Pyridoxal phosphate</keyword>
<keyword evidence="8" id="KW-1185">Reference proteome</keyword>
<dbReference type="Gene3D" id="3.90.1150.10">
    <property type="entry name" value="Aspartate Aminotransferase, domain 1"/>
    <property type="match status" value="1"/>
</dbReference>
<dbReference type="InterPro" id="IPR004839">
    <property type="entry name" value="Aminotransferase_I/II_large"/>
</dbReference>
<name>A0ABT9PAE6_9ACTN</name>
<reference evidence="7 8" key="1">
    <citation type="submission" date="2023-07" db="EMBL/GenBank/DDBJ databases">
        <title>Sequencing the genomes of 1000 actinobacteria strains.</title>
        <authorList>
            <person name="Klenk H.-P."/>
        </authorList>
    </citation>
    <scope>NUCLEOTIDE SEQUENCE [LARGE SCALE GENOMIC DNA]</scope>
    <source>
        <strain evidence="7 8">DSM 44388</strain>
    </source>
</reference>
<dbReference type="Proteomes" id="UP001235712">
    <property type="component" value="Unassembled WGS sequence"/>
</dbReference>
<evidence type="ECO:0000256" key="1">
    <source>
        <dbReference type="ARBA" id="ARBA00001933"/>
    </source>
</evidence>
<dbReference type="SUPFAM" id="SSF53383">
    <property type="entry name" value="PLP-dependent transferases"/>
    <property type="match status" value="1"/>
</dbReference>
<dbReference type="EC" id="4.4.1.13" evidence="2"/>
<dbReference type="InterPro" id="IPR051798">
    <property type="entry name" value="Class-II_PLP-Dep_Aminotrans"/>
</dbReference>
<protein>
    <recommendedName>
        <fullName evidence="2">cysteine-S-conjugate beta-lyase</fullName>
        <ecNumber evidence="2">4.4.1.13</ecNumber>
    </recommendedName>
</protein>
<comment type="caution">
    <text evidence="7">The sequence shown here is derived from an EMBL/GenBank/DDBJ whole genome shotgun (WGS) entry which is preliminary data.</text>
</comment>
<gene>
    <name evidence="7" type="ORF">J2S57_005280</name>
</gene>
<dbReference type="PANTHER" id="PTHR43525">
    <property type="entry name" value="PROTEIN MALY"/>
    <property type="match status" value="1"/>
</dbReference>
<sequence length="386" mass="41139">MIDLDHLNDLTPQDLHDLGSLKWSTHPQSLPAWVAEMDFGCAPPIMQALHKAVDTHHFGYLPPTVTAALAESCSTWMQRRLNWEVPPAHIRQLSDVLKAFELTIEHFTAPGSAVIVPTPCYAPFLTIPPEMGRQVVQVPMRESGGRWVLDPDDLDAALAGGAGLVVICDPHNPTGTVYTAAEHASVAEVVERHGARVFADLIHAPVTYPGHPVTPYASVSPAAASHTVSAISAAKGWNLAGLKAAQIVFSNQADADHYESLGTHAKYGASTLGMIASTAAYSAGGRWLEQVVAYLDANRTHVVSRLQATLPQARLAVPESTYFVWIDLGYAGLGAGTAAMLQERAGVSVTDGALAGDGFEGWVRINFATPRQIIDVILDRIIAAAG</sequence>
<evidence type="ECO:0000313" key="7">
    <source>
        <dbReference type="EMBL" id="MDP9829531.1"/>
    </source>
</evidence>
<organism evidence="7 8">
    <name type="scientific">Kineosporia succinea</name>
    <dbReference type="NCBI Taxonomy" id="84632"/>
    <lineage>
        <taxon>Bacteria</taxon>
        <taxon>Bacillati</taxon>
        <taxon>Actinomycetota</taxon>
        <taxon>Actinomycetes</taxon>
        <taxon>Kineosporiales</taxon>
        <taxon>Kineosporiaceae</taxon>
        <taxon>Kineosporia</taxon>
    </lineage>
</organism>
<dbReference type="Pfam" id="PF00155">
    <property type="entry name" value="Aminotran_1_2"/>
    <property type="match status" value="1"/>
</dbReference>
<dbReference type="PANTHER" id="PTHR43525:SF2">
    <property type="entry name" value="CYSTATHIONINE BETA-LYASE-RELATED"/>
    <property type="match status" value="1"/>
</dbReference>
<dbReference type="RefSeq" id="WP_307247791.1">
    <property type="nucleotide sequence ID" value="NZ_JAUSQZ010000001.1"/>
</dbReference>
<dbReference type="InterPro" id="IPR015422">
    <property type="entry name" value="PyrdxlP-dep_Trfase_small"/>
</dbReference>
<dbReference type="InterPro" id="IPR015424">
    <property type="entry name" value="PyrdxlP-dep_Trfase"/>
</dbReference>
<dbReference type="Gene3D" id="3.40.640.10">
    <property type="entry name" value="Type I PLP-dependent aspartate aminotransferase-like (Major domain)"/>
    <property type="match status" value="1"/>
</dbReference>
<evidence type="ECO:0000256" key="4">
    <source>
        <dbReference type="ARBA" id="ARBA00023239"/>
    </source>
</evidence>
<feature type="domain" description="Aminotransferase class I/classII large" evidence="6">
    <location>
        <begin position="37"/>
        <end position="381"/>
    </location>
</feature>
<keyword evidence="4 7" id="KW-0456">Lyase</keyword>
<comment type="similarity">
    <text evidence="5">Belongs to the class-II pyridoxal-phosphate-dependent aminotransferase family. MalY/PatB cystathionine beta-lyase subfamily.</text>
</comment>
<comment type="cofactor">
    <cofactor evidence="1">
        <name>pyridoxal 5'-phosphate</name>
        <dbReference type="ChEBI" id="CHEBI:597326"/>
    </cofactor>
</comment>
<accession>A0ABT9PAE6</accession>
<dbReference type="EMBL" id="JAUSQZ010000001">
    <property type="protein sequence ID" value="MDP9829531.1"/>
    <property type="molecule type" value="Genomic_DNA"/>
</dbReference>
<evidence type="ECO:0000256" key="3">
    <source>
        <dbReference type="ARBA" id="ARBA00022898"/>
    </source>
</evidence>
<proteinExistence type="inferred from homology"/>
<dbReference type="GO" id="GO:0047804">
    <property type="term" value="F:cysteine-S-conjugate beta-lyase activity"/>
    <property type="evidence" value="ECO:0007669"/>
    <property type="project" value="UniProtKB-EC"/>
</dbReference>
<evidence type="ECO:0000256" key="5">
    <source>
        <dbReference type="ARBA" id="ARBA00037974"/>
    </source>
</evidence>
<evidence type="ECO:0000313" key="8">
    <source>
        <dbReference type="Proteomes" id="UP001235712"/>
    </source>
</evidence>
<dbReference type="InterPro" id="IPR015421">
    <property type="entry name" value="PyrdxlP-dep_Trfase_major"/>
</dbReference>
<dbReference type="CDD" id="cd00609">
    <property type="entry name" value="AAT_like"/>
    <property type="match status" value="1"/>
</dbReference>
<evidence type="ECO:0000259" key="6">
    <source>
        <dbReference type="Pfam" id="PF00155"/>
    </source>
</evidence>
<evidence type="ECO:0000256" key="2">
    <source>
        <dbReference type="ARBA" id="ARBA00012224"/>
    </source>
</evidence>